<dbReference type="EMBL" id="VAFL01000001">
    <property type="protein sequence ID" value="TKW68480.1"/>
    <property type="molecule type" value="Genomic_DNA"/>
</dbReference>
<evidence type="ECO:0000256" key="1">
    <source>
        <dbReference type="ARBA" id="ARBA00001946"/>
    </source>
</evidence>
<dbReference type="Proteomes" id="UP000315344">
    <property type="component" value="Unassembled WGS sequence"/>
</dbReference>
<evidence type="ECO:0000313" key="12">
    <source>
        <dbReference type="EMBL" id="TKW68480.1"/>
    </source>
</evidence>
<organism evidence="12 13">
    <name type="scientific">Paracoccus denitrificans</name>
    <dbReference type="NCBI Taxonomy" id="266"/>
    <lineage>
        <taxon>Bacteria</taxon>
        <taxon>Pseudomonadati</taxon>
        <taxon>Pseudomonadota</taxon>
        <taxon>Alphaproteobacteria</taxon>
        <taxon>Rhodobacterales</taxon>
        <taxon>Paracoccaceae</taxon>
        <taxon>Paracoccus</taxon>
    </lineage>
</organism>
<dbReference type="InterPro" id="IPR004659">
    <property type="entry name" value="RNase_E/G"/>
</dbReference>
<evidence type="ECO:0000256" key="3">
    <source>
        <dbReference type="ARBA" id="ARBA00022519"/>
    </source>
</evidence>
<dbReference type="GO" id="GO:0006364">
    <property type="term" value="P:rRNA processing"/>
    <property type="evidence" value="ECO:0007669"/>
    <property type="project" value="TreeGrafter"/>
</dbReference>
<feature type="domain" description="S1 motif" evidence="11">
    <location>
        <begin position="41"/>
        <end position="70"/>
    </location>
</feature>
<keyword evidence="8" id="KW-0460">Magnesium</keyword>
<evidence type="ECO:0000256" key="6">
    <source>
        <dbReference type="ARBA" id="ARBA00022759"/>
    </source>
</evidence>
<gene>
    <name evidence="12" type="ORF">DI616_00290</name>
</gene>
<comment type="caution">
    <text evidence="12">The sequence shown here is derived from an EMBL/GenBank/DDBJ whole genome shotgun (WGS) entry which is preliminary data.</text>
</comment>
<keyword evidence="10" id="KW-0472">Membrane</keyword>
<evidence type="ECO:0000256" key="4">
    <source>
        <dbReference type="ARBA" id="ARBA00022722"/>
    </source>
</evidence>
<keyword evidence="5" id="KW-0479">Metal-binding</keyword>
<accession>A0A533IEC7</accession>
<evidence type="ECO:0000259" key="11">
    <source>
        <dbReference type="PROSITE" id="PS50126"/>
    </source>
</evidence>
<proteinExistence type="predicted"/>
<sequence length="346" mass="36597">MKGRQVLLGKIFGRDGAALMVDGRLQDLIIDPVGIAAFAPGAILRGRVNRLVKGQGGVFVTLPGGESGYLRDRSGLGQGQPVLVQVSGVAEPGKAVPLGSRLLIRGRYAIATPDRPGVNISRSIGDDTRRAELQQLGNEALGGRECGLILRSAAAWADDDDITDEIAEVVGLATAIAGDLEGPEELLFDAPTPADSAWRDWAEPAPDSVEELDRMPDDVLDAVHALLDERLSLSGGAFATIEPTRALVAVDVNTGPDTSPAAALKANIALARELPRQLRLRGLGGQVVVDFAPISKRERGTLEQELKKAFRNDGADAALSGWTAMGLFELSRKRDRIPLSLLAEEG</sequence>
<dbReference type="Pfam" id="PF10150">
    <property type="entry name" value="RNase_E_G"/>
    <property type="match status" value="2"/>
</dbReference>
<dbReference type="GO" id="GO:0046872">
    <property type="term" value="F:metal ion binding"/>
    <property type="evidence" value="ECO:0007669"/>
    <property type="project" value="UniProtKB-KW"/>
</dbReference>
<evidence type="ECO:0000256" key="8">
    <source>
        <dbReference type="ARBA" id="ARBA00022842"/>
    </source>
</evidence>
<dbReference type="GO" id="GO:0005737">
    <property type="term" value="C:cytoplasm"/>
    <property type="evidence" value="ECO:0007669"/>
    <property type="project" value="TreeGrafter"/>
</dbReference>
<keyword evidence="6" id="KW-0255">Endonuclease</keyword>
<dbReference type="GO" id="GO:0016787">
    <property type="term" value="F:hydrolase activity"/>
    <property type="evidence" value="ECO:0007669"/>
    <property type="project" value="UniProtKB-KW"/>
</dbReference>
<evidence type="ECO:0000256" key="2">
    <source>
        <dbReference type="ARBA" id="ARBA00022475"/>
    </source>
</evidence>
<keyword evidence="2" id="KW-1003">Cell membrane</keyword>
<dbReference type="InterPro" id="IPR003029">
    <property type="entry name" value="S1_domain"/>
</dbReference>
<evidence type="ECO:0000256" key="9">
    <source>
        <dbReference type="ARBA" id="ARBA00022884"/>
    </source>
</evidence>
<evidence type="ECO:0000256" key="5">
    <source>
        <dbReference type="ARBA" id="ARBA00022723"/>
    </source>
</evidence>
<keyword evidence="4" id="KW-0540">Nuclease</keyword>
<dbReference type="PANTHER" id="PTHR30001">
    <property type="entry name" value="RIBONUCLEASE"/>
    <property type="match status" value="1"/>
</dbReference>
<keyword evidence="9" id="KW-0694">RNA-binding</keyword>
<dbReference type="PROSITE" id="PS50126">
    <property type="entry name" value="S1"/>
    <property type="match status" value="1"/>
</dbReference>
<keyword evidence="7" id="KW-0378">Hydrolase</keyword>
<comment type="cofactor">
    <cofactor evidence="1">
        <name>Mg(2+)</name>
        <dbReference type="ChEBI" id="CHEBI:18420"/>
    </cofactor>
</comment>
<dbReference type="PANTHER" id="PTHR30001:SF1">
    <property type="entry name" value="RIBONUCLEASE E_G-LIKE PROTEIN, CHLOROPLASTIC"/>
    <property type="match status" value="1"/>
</dbReference>
<evidence type="ECO:0000256" key="7">
    <source>
        <dbReference type="ARBA" id="ARBA00022801"/>
    </source>
</evidence>
<evidence type="ECO:0000256" key="10">
    <source>
        <dbReference type="ARBA" id="ARBA00023136"/>
    </source>
</evidence>
<keyword evidence="3" id="KW-0997">Cell inner membrane</keyword>
<evidence type="ECO:0000313" key="13">
    <source>
        <dbReference type="Proteomes" id="UP000315344"/>
    </source>
</evidence>
<dbReference type="GO" id="GO:0004540">
    <property type="term" value="F:RNA nuclease activity"/>
    <property type="evidence" value="ECO:0007669"/>
    <property type="project" value="InterPro"/>
</dbReference>
<protein>
    <submittedName>
        <fullName evidence="12">Ribonuclease G</fullName>
    </submittedName>
</protein>
<dbReference type="GO" id="GO:0003723">
    <property type="term" value="F:RNA binding"/>
    <property type="evidence" value="ECO:0007669"/>
    <property type="project" value="UniProtKB-KW"/>
</dbReference>
<name>A0A533IEC7_PARDE</name>
<dbReference type="AlphaFoldDB" id="A0A533IEC7"/>
<dbReference type="InterPro" id="IPR019307">
    <property type="entry name" value="RNA-bd_AU-1/RNase_E/G"/>
</dbReference>
<dbReference type="GO" id="GO:0004519">
    <property type="term" value="F:endonuclease activity"/>
    <property type="evidence" value="ECO:0007669"/>
    <property type="project" value="UniProtKB-KW"/>
</dbReference>
<reference evidence="12 13" key="1">
    <citation type="journal article" date="2017" name="Nat. Commun.">
        <title>In situ click chemistry generation of cyclooxygenase-2 inhibitors.</title>
        <authorList>
            <person name="Bhardwaj A."/>
            <person name="Kaur J."/>
            <person name="Wuest M."/>
            <person name="Wuest F."/>
        </authorList>
    </citation>
    <scope>NUCLEOTIDE SEQUENCE [LARGE SCALE GENOMIC DNA]</scope>
    <source>
        <strain evidence="12">S2_012_000_R3_94</strain>
    </source>
</reference>